<evidence type="ECO:0000313" key="3">
    <source>
        <dbReference type="Proteomes" id="UP000887575"/>
    </source>
</evidence>
<reference evidence="4" key="1">
    <citation type="submission" date="2024-02" db="UniProtKB">
        <authorList>
            <consortium name="WormBaseParasite"/>
        </authorList>
    </citation>
    <scope>IDENTIFICATION</scope>
</reference>
<dbReference type="InterPro" id="IPR016187">
    <property type="entry name" value="CTDL_fold"/>
</dbReference>
<dbReference type="PANTHER" id="PTHR22803">
    <property type="entry name" value="MANNOSE, PHOSPHOLIPASE, LECTIN RECEPTOR RELATED"/>
    <property type="match status" value="1"/>
</dbReference>
<protein>
    <recommendedName>
        <fullName evidence="2">C-type lectin domain-containing protein</fullName>
    </recommendedName>
</protein>
<accession>A0AAF3EGW1</accession>
<dbReference type="WBParaSite" id="MBELARI_LOCUS13222">
    <property type="protein sequence ID" value="MBELARI_LOCUS13222"/>
    <property type="gene ID" value="MBELARI_LOCUS13222"/>
</dbReference>
<dbReference type="InterPro" id="IPR050111">
    <property type="entry name" value="C-type_lectin/snaclec_domain"/>
</dbReference>
<dbReference type="InterPro" id="IPR016186">
    <property type="entry name" value="C-type_lectin-like/link_sf"/>
</dbReference>
<dbReference type="SUPFAM" id="SSF56436">
    <property type="entry name" value="C-type lectin-like"/>
    <property type="match status" value="1"/>
</dbReference>
<dbReference type="Pfam" id="PF00059">
    <property type="entry name" value="Lectin_C"/>
    <property type="match status" value="1"/>
</dbReference>
<dbReference type="PROSITE" id="PS50041">
    <property type="entry name" value="C_TYPE_LECTIN_2"/>
    <property type="match status" value="1"/>
</dbReference>
<evidence type="ECO:0000259" key="2">
    <source>
        <dbReference type="PROSITE" id="PS50041"/>
    </source>
</evidence>
<dbReference type="SMART" id="SM00034">
    <property type="entry name" value="CLECT"/>
    <property type="match status" value="1"/>
</dbReference>
<dbReference type="Gene3D" id="3.10.100.10">
    <property type="entry name" value="Mannose-Binding Protein A, subunit A"/>
    <property type="match status" value="1"/>
</dbReference>
<name>A0AAF3EGW1_9BILA</name>
<proteinExistence type="predicted"/>
<keyword evidence="3" id="KW-1185">Reference proteome</keyword>
<feature type="signal peptide" evidence="1">
    <location>
        <begin position="1"/>
        <end position="31"/>
    </location>
</feature>
<dbReference type="AlphaFoldDB" id="A0AAF3EGW1"/>
<dbReference type="InterPro" id="IPR001304">
    <property type="entry name" value="C-type_lectin-like"/>
</dbReference>
<dbReference type="Proteomes" id="UP000887575">
    <property type="component" value="Unassembled WGS sequence"/>
</dbReference>
<keyword evidence="1" id="KW-0732">Signal</keyword>
<organism evidence="3 4">
    <name type="scientific">Mesorhabditis belari</name>
    <dbReference type="NCBI Taxonomy" id="2138241"/>
    <lineage>
        <taxon>Eukaryota</taxon>
        <taxon>Metazoa</taxon>
        <taxon>Ecdysozoa</taxon>
        <taxon>Nematoda</taxon>
        <taxon>Chromadorea</taxon>
        <taxon>Rhabditida</taxon>
        <taxon>Rhabditina</taxon>
        <taxon>Rhabditomorpha</taxon>
        <taxon>Rhabditoidea</taxon>
        <taxon>Rhabditidae</taxon>
        <taxon>Mesorhabditinae</taxon>
        <taxon>Mesorhabditis</taxon>
    </lineage>
</organism>
<dbReference type="CDD" id="cd00037">
    <property type="entry name" value="CLECT"/>
    <property type="match status" value="1"/>
</dbReference>
<evidence type="ECO:0000313" key="4">
    <source>
        <dbReference type="WBParaSite" id="MBELARI_LOCUS13222"/>
    </source>
</evidence>
<feature type="chain" id="PRO_5042083911" description="C-type lectin domain-containing protein" evidence="1">
    <location>
        <begin position="32"/>
        <end position="199"/>
    </location>
</feature>
<evidence type="ECO:0000256" key="1">
    <source>
        <dbReference type="SAM" id="SignalP"/>
    </source>
</evidence>
<feature type="domain" description="C-type lectin" evidence="2">
    <location>
        <begin position="47"/>
        <end position="189"/>
    </location>
</feature>
<sequence>MIFGFKGSFGMKSSQLASIFLLTTVFSQIQAQVPDPQCPRGWVYNPDTNFCYYVPPFYTTDGVQWQLYSWTTAESNCQQFGSHLASIHSKKEDDFVQSLVISNVANLTDVVPDKTPNDPCFYAGAWIGYYGNGGLNFGSWTDGSLVDYNGLGQKLPNSYFWLVMNDESCQSKGWGYNFSTWLYARYVCKMPARNSLKSF</sequence>